<protein>
    <recommendedName>
        <fullName evidence="3">Peptidase MA superfamily protein</fullName>
    </recommendedName>
</protein>
<evidence type="ECO:0000313" key="1">
    <source>
        <dbReference type="EMBL" id="MDR7325387.1"/>
    </source>
</evidence>
<name>A0AAE3ZT58_9ACTN</name>
<dbReference type="AlphaFoldDB" id="A0AAE3ZT58"/>
<dbReference type="RefSeq" id="WP_310420075.1">
    <property type="nucleotide sequence ID" value="NZ_JAVDYC010000001.1"/>
</dbReference>
<dbReference type="EMBL" id="JAVDYC010000001">
    <property type="protein sequence ID" value="MDR7325387.1"/>
    <property type="molecule type" value="Genomic_DNA"/>
</dbReference>
<comment type="caution">
    <text evidence="1">The sequence shown here is derived from an EMBL/GenBank/DDBJ whole genome shotgun (WGS) entry which is preliminary data.</text>
</comment>
<accession>A0AAE3ZT58</accession>
<reference evidence="1 2" key="1">
    <citation type="submission" date="2023-07" db="EMBL/GenBank/DDBJ databases">
        <title>Sequencing the genomes of 1000 actinobacteria strains.</title>
        <authorList>
            <person name="Klenk H.-P."/>
        </authorList>
    </citation>
    <scope>NUCLEOTIDE SEQUENCE [LARGE SCALE GENOMIC DNA]</scope>
    <source>
        <strain evidence="1 2">DSM 44711</strain>
    </source>
</reference>
<gene>
    <name evidence="1" type="ORF">J2S44_005637</name>
</gene>
<evidence type="ECO:0008006" key="3">
    <source>
        <dbReference type="Google" id="ProtNLM"/>
    </source>
</evidence>
<organism evidence="1 2">
    <name type="scientific">Catenuloplanes niger</name>
    <dbReference type="NCBI Taxonomy" id="587534"/>
    <lineage>
        <taxon>Bacteria</taxon>
        <taxon>Bacillati</taxon>
        <taxon>Actinomycetota</taxon>
        <taxon>Actinomycetes</taxon>
        <taxon>Micromonosporales</taxon>
        <taxon>Micromonosporaceae</taxon>
        <taxon>Catenuloplanes</taxon>
    </lineage>
</organism>
<keyword evidence="2" id="KW-1185">Reference proteome</keyword>
<dbReference type="Proteomes" id="UP001183629">
    <property type="component" value="Unassembled WGS sequence"/>
</dbReference>
<sequence>MDPRGRRRARRARAPRRRVLVLAAIPLVLMVTAIAALTVAYPSVVALACPACYGFAEIQPRVYVERGATGARRATVTAALTTADAALRTFYGDRVSAPRVLACVTDDCYQRLRGGGSRGIAVLNRGVLLSPAGLDPVIATHELAHVELHERLGSATVPRWFDEGLAVVVSDDPRYLAPAGSADRCLLPPAEARPLTARDWNLSTAGADNAYPKAACLVSHWLAASGGPAAVHDLVAGLRAGTPFHALVAP</sequence>
<proteinExistence type="predicted"/>
<evidence type="ECO:0000313" key="2">
    <source>
        <dbReference type="Proteomes" id="UP001183629"/>
    </source>
</evidence>